<dbReference type="VEuPathDB" id="AmoebaDB:NAEGRDRAFT_76422"/>
<gene>
    <name evidence="6" type="ORF">NAEGRDRAFT_76422</name>
</gene>
<evidence type="ECO:0000313" key="7">
    <source>
        <dbReference type="Proteomes" id="UP000006671"/>
    </source>
</evidence>
<dbReference type="eggNOG" id="KOG0591">
    <property type="taxonomic scope" value="Eukaryota"/>
</dbReference>
<dbReference type="SUPFAM" id="SSF56112">
    <property type="entry name" value="Protein kinase-like (PK-like)"/>
    <property type="match status" value="1"/>
</dbReference>
<dbReference type="Pfam" id="PF00069">
    <property type="entry name" value="Pkinase"/>
    <property type="match status" value="1"/>
</dbReference>
<keyword evidence="7" id="KW-1185">Reference proteome</keyword>
<dbReference type="PROSITE" id="PS00108">
    <property type="entry name" value="PROTEIN_KINASE_ST"/>
    <property type="match status" value="1"/>
</dbReference>
<name>D2W4T5_NAEGR</name>
<evidence type="ECO:0000313" key="6">
    <source>
        <dbReference type="EMBL" id="EFC35920.1"/>
    </source>
</evidence>
<keyword evidence="2 4" id="KW-0547">Nucleotide-binding</keyword>
<dbReference type="GO" id="GO:0004061">
    <property type="term" value="F:arylformamidase activity"/>
    <property type="evidence" value="ECO:0007669"/>
    <property type="project" value="InterPro"/>
</dbReference>
<dbReference type="GeneID" id="8860706"/>
<dbReference type="InParanoid" id="D2W4T5"/>
<dbReference type="Pfam" id="PF04199">
    <property type="entry name" value="Cyclase"/>
    <property type="match status" value="1"/>
</dbReference>
<proteinExistence type="inferred from homology"/>
<organism evidence="7">
    <name type="scientific">Naegleria gruberi</name>
    <name type="common">Amoeba</name>
    <dbReference type="NCBI Taxonomy" id="5762"/>
    <lineage>
        <taxon>Eukaryota</taxon>
        <taxon>Discoba</taxon>
        <taxon>Heterolobosea</taxon>
        <taxon>Tetramitia</taxon>
        <taxon>Eutetramitia</taxon>
        <taxon>Vahlkampfiidae</taxon>
        <taxon>Naegleria</taxon>
    </lineage>
</organism>
<dbReference type="InterPro" id="IPR008271">
    <property type="entry name" value="Ser/Thr_kinase_AS"/>
</dbReference>
<evidence type="ECO:0000256" key="4">
    <source>
        <dbReference type="PROSITE-ProRule" id="PRU10141"/>
    </source>
</evidence>
<dbReference type="InterPro" id="IPR007325">
    <property type="entry name" value="KFase/CYL"/>
</dbReference>
<dbReference type="Gene3D" id="3.50.30.50">
    <property type="entry name" value="Putative cyclase"/>
    <property type="match status" value="1"/>
</dbReference>
<feature type="domain" description="Protein kinase" evidence="5">
    <location>
        <begin position="128"/>
        <end position="538"/>
    </location>
</feature>
<dbReference type="GO" id="GO:0004674">
    <property type="term" value="F:protein serine/threonine kinase activity"/>
    <property type="evidence" value="ECO:0007669"/>
    <property type="project" value="TreeGrafter"/>
</dbReference>
<dbReference type="GO" id="GO:0019441">
    <property type="term" value="P:L-tryptophan catabolic process to kynurenine"/>
    <property type="evidence" value="ECO:0007669"/>
    <property type="project" value="InterPro"/>
</dbReference>
<evidence type="ECO:0000259" key="5">
    <source>
        <dbReference type="PROSITE" id="PS50011"/>
    </source>
</evidence>
<dbReference type="OrthoDB" id="271512at2759"/>
<evidence type="ECO:0000256" key="3">
    <source>
        <dbReference type="ARBA" id="ARBA00022840"/>
    </source>
</evidence>
<dbReference type="PROSITE" id="PS00107">
    <property type="entry name" value="PROTEIN_KINASE_ATP"/>
    <property type="match status" value="1"/>
</dbReference>
<dbReference type="Proteomes" id="UP000006671">
    <property type="component" value="Unassembled WGS sequence"/>
</dbReference>
<feature type="binding site" evidence="4">
    <location>
        <position position="159"/>
    </location>
    <ligand>
        <name>ATP</name>
        <dbReference type="ChEBI" id="CHEBI:30616"/>
    </ligand>
</feature>
<dbReference type="STRING" id="5762.D2W4T5"/>
<keyword evidence="3 4" id="KW-0067">ATP-binding</keyword>
<dbReference type="GO" id="GO:0005737">
    <property type="term" value="C:cytoplasm"/>
    <property type="evidence" value="ECO:0007669"/>
    <property type="project" value="TreeGrafter"/>
</dbReference>
<protein>
    <submittedName>
        <fullName evidence="6">Predicted protein</fullName>
    </submittedName>
</protein>
<sequence>MIIWARKLLNKSETYLCYKFEVEYIDNMLNLYRKRFKMVVNYSESVQDFVKKTKLRCGIRGSYELQYYDPDFEEFVDVVDMKDLQLLDDELNLIKLKRVKNTVDSILPQRAGNGRYEQYLGMTLDDRYKIIRIIGEGGFGIIFECQVLNTPEEPNVAIKTIATGKNSIQKPTQDAENEANLVKQLDHQNVVKIYDTFQVDTEHSSMFCIVMELYKGDVMSIISESIKSAATIPLPIIWKIISQTTQALNYVHSQQVMHRDIKPQNIFIRRRDIDSNLIEVVLGDFGIAKENAHTTKNTYAGSLCYISPELLLNQPYGFATDILSSIKVWNVIELTVSPCAKYASFPYHDYTPYAQFISVDDLIEKELKLEKENVKSLCSSCLMNQSCDVSSSCNGVCIVTRNVILSNSHAGTHADQPKHFEKNPIVEYFHTLQYNGACLVLNLVEELKNNLEISEEMFRNAIEKSKIPKDKILRCIIKTRSNQPSDEQEWTNDFAHFHPSAAEYLSRELPNLLLIGIDTPSIDHPNKAPIIEHSHGRFWNARIAILENLNCEMIFSHTTNSSDNSINSNSSINNSIEGYLQTTFNPLQISQDAIGCFVKFYPSHQ</sequence>
<dbReference type="InterPro" id="IPR011009">
    <property type="entry name" value="Kinase-like_dom_sf"/>
</dbReference>
<dbReference type="Gene3D" id="1.10.510.10">
    <property type="entry name" value="Transferase(Phosphotransferase) domain 1"/>
    <property type="match status" value="1"/>
</dbReference>
<dbReference type="AlphaFoldDB" id="D2W4T5"/>
<dbReference type="InterPro" id="IPR053235">
    <property type="entry name" value="Ser_Thr_kinase"/>
</dbReference>
<dbReference type="KEGG" id="ngr:NAEGRDRAFT_76422"/>
<dbReference type="PANTHER" id="PTHR24361">
    <property type="entry name" value="MITOGEN-ACTIVATED KINASE KINASE KINASE"/>
    <property type="match status" value="1"/>
</dbReference>
<dbReference type="InterPro" id="IPR017441">
    <property type="entry name" value="Protein_kinase_ATP_BS"/>
</dbReference>
<dbReference type="InterPro" id="IPR037175">
    <property type="entry name" value="KFase_sf"/>
</dbReference>
<comment type="similarity">
    <text evidence="1">Belongs to the Cyclase 1 superfamily.</text>
</comment>
<dbReference type="SUPFAM" id="SSF102198">
    <property type="entry name" value="Putative cyclase"/>
    <property type="match status" value="1"/>
</dbReference>
<evidence type="ECO:0000256" key="1">
    <source>
        <dbReference type="ARBA" id="ARBA00007865"/>
    </source>
</evidence>
<dbReference type="PROSITE" id="PS50011">
    <property type="entry name" value="PROTEIN_KINASE_DOM"/>
    <property type="match status" value="1"/>
</dbReference>
<reference evidence="6 7" key="1">
    <citation type="journal article" date="2010" name="Cell">
        <title>The genome of Naegleria gruberi illuminates early eukaryotic versatility.</title>
        <authorList>
            <person name="Fritz-Laylin L.K."/>
            <person name="Prochnik S.E."/>
            <person name="Ginger M.L."/>
            <person name="Dacks J.B."/>
            <person name="Carpenter M.L."/>
            <person name="Field M.C."/>
            <person name="Kuo A."/>
            <person name="Paredez A."/>
            <person name="Chapman J."/>
            <person name="Pham J."/>
            <person name="Shu S."/>
            <person name="Neupane R."/>
            <person name="Cipriano M."/>
            <person name="Mancuso J."/>
            <person name="Tu H."/>
            <person name="Salamov A."/>
            <person name="Lindquist E."/>
            <person name="Shapiro H."/>
            <person name="Lucas S."/>
            <person name="Grigoriev I.V."/>
            <person name="Cande W.Z."/>
            <person name="Fulton C."/>
            <person name="Rokhsar D.S."/>
            <person name="Dawson S.C."/>
        </authorList>
    </citation>
    <scope>NUCLEOTIDE SEQUENCE [LARGE SCALE GENOMIC DNA]</scope>
    <source>
        <strain evidence="6 7">NEG-M</strain>
    </source>
</reference>
<dbReference type="InterPro" id="IPR000719">
    <property type="entry name" value="Prot_kinase_dom"/>
</dbReference>
<accession>D2W4T5</accession>
<dbReference type="SMART" id="SM00220">
    <property type="entry name" value="S_TKc"/>
    <property type="match status" value="1"/>
</dbReference>
<dbReference type="GO" id="GO:0005524">
    <property type="term" value="F:ATP binding"/>
    <property type="evidence" value="ECO:0007669"/>
    <property type="project" value="UniProtKB-UniRule"/>
</dbReference>
<evidence type="ECO:0000256" key="2">
    <source>
        <dbReference type="ARBA" id="ARBA00022741"/>
    </source>
</evidence>
<dbReference type="EMBL" id="GG738985">
    <property type="protein sequence ID" value="EFC35920.1"/>
    <property type="molecule type" value="Genomic_DNA"/>
</dbReference>
<dbReference type="RefSeq" id="XP_002668664.1">
    <property type="nucleotide sequence ID" value="XM_002668618.1"/>
</dbReference>